<dbReference type="VEuPathDB" id="FungiDB:PNEJI1_000819"/>
<evidence type="ECO:0000256" key="4">
    <source>
        <dbReference type="ARBA" id="ARBA00022694"/>
    </source>
</evidence>
<dbReference type="GO" id="GO:0005737">
    <property type="term" value="C:cytoplasm"/>
    <property type="evidence" value="ECO:0007669"/>
    <property type="project" value="TreeGrafter"/>
</dbReference>
<sequence length="198" mass="22947">MTDHQDFMKEALNMAEIALKNNEIPVGCVFVHKNKMIAKEMNNTNKSFNGIFHCEIIAINNILKDYPSTIFEETDLYVTVEPCIMCASALRQLHIRSVYFGCANERFGGTGSVLRLHDDKGVDPTYPVFPGNYRKEAIFLLRQFYLQENKRAPKPKSKKNRVMKYDLPYLDLSRYESRIHIILSEKLILLVPQGKNIW</sequence>
<keyword evidence="5" id="KW-0479">Metal-binding</keyword>
<evidence type="ECO:0000313" key="11">
    <source>
        <dbReference type="Proteomes" id="UP000010422"/>
    </source>
</evidence>
<dbReference type="GO" id="GO:0005634">
    <property type="term" value="C:nucleus"/>
    <property type="evidence" value="ECO:0007669"/>
    <property type="project" value="TreeGrafter"/>
</dbReference>
<keyword evidence="7" id="KW-0862">Zinc</keyword>
<dbReference type="STRING" id="1209962.L0PDX2"/>
<proteinExistence type="inferred from homology"/>
<evidence type="ECO:0000256" key="3">
    <source>
        <dbReference type="ARBA" id="ARBA00012740"/>
    </source>
</evidence>
<dbReference type="InterPro" id="IPR016193">
    <property type="entry name" value="Cytidine_deaminase-like"/>
</dbReference>
<dbReference type="EMBL" id="CAKM01000256">
    <property type="protein sequence ID" value="CCJ30558.1"/>
    <property type="molecule type" value="Genomic_DNA"/>
</dbReference>
<dbReference type="Pfam" id="PF00383">
    <property type="entry name" value="dCMP_cyt_deam_1"/>
    <property type="match status" value="1"/>
</dbReference>
<comment type="catalytic activity">
    <reaction evidence="8">
        <text>adenosine(34) in tRNA + H2O + H(+) = inosine(34) in tRNA + NH4(+)</text>
        <dbReference type="Rhea" id="RHEA:43168"/>
        <dbReference type="Rhea" id="RHEA-COMP:10373"/>
        <dbReference type="Rhea" id="RHEA-COMP:10374"/>
        <dbReference type="ChEBI" id="CHEBI:15377"/>
        <dbReference type="ChEBI" id="CHEBI:15378"/>
        <dbReference type="ChEBI" id="CHEBI:28938"/>
        <dbReference type="ChEBI" id="CHEBI:74411"/>
        <dbReference type="ChEBI" id="CHEBI:82852"/>
        <dbReference type="EC" id="3.5.4.33"/>
    </reaction>
</comment>
<dbReference type="AlphaFoldDB" id="L0PDX2"/>
<accession>L0PDX2</accession>
<name>L0PDX2_PNEJI</name>
<evidence type="ECO:0000259" key="9">
    <source>
        <dbReference type="PROSITE" id="PS51747"/>
    </source>
</evidence>
<evidence type="ECO:0000256" key="8">
    <source>
        <dbReference type="ARBA" id="ARBA00048045"/>
    </source>
</evidence>
<dbReference type="PANTHER" id="PTHR11079:SF149">
    <property type="entry name" value="TRNA-SPECIFIC ADENOSINE DEAMINASE 2"/>
    <property type="match status" value="1"/>
</dbReference>
<dbReference type="Gene3D" id="3.40.140.10">
    <property type="entry name" value="Cytidine Deaminase, domain 2"/>
    <property type="match status" value="1"/>
</dbReference>
<dbReference type="GO" id="GO:0002100">
    <property type="term" value="P:tRNA wobble adenosine to inosine editing"/>
    <property type="evidence" value="ECO:0007669"/>
    <property type="project" value="UniProtKB-ARBA"/>
</dbReference>
<dbReference type="PANTHER" id="PTHR11079">
    <property type="entry name" value="CYTOSINE DEAMINASE FAMILY MEMBER"/>
    <property type="match status" value="1"/>
</dbReference>
<feature type="non-terminal residue" evidence="10">
    <location>
        <position position="198"/>
    </location>
</feature>
<dbReference type="SUPFAM" id="SSF53927">
    <property type="entry name" value="Cytidine deaminase-like"/>
    <property type="match status" value="1"/>
</dbReference>
<evidence type="ECO:0000256" key="6">
    <source>
        <dbReference type="ARBA" id="ARBA00022801"/>
    </source>
</evidence>
<comment type="similarity">
    <text evidence="2">Belongs to the cytidine and deoxycytidylate deaminase family. ADAT2 subfamily.</text>
</comment>
<comment type="cofactor">
    <cofactor evidence="1">
        <name>Zn(2+)</name>
        <dbReference type="ChEBI" id="CHEBI:29105"/>
    </cofactor>
</comment>
<evidence type="ECO:0000256" key="7">
    <source>
        <dbReference type="ARBA" id="ARBA00022833"/>
    </source>
</evidence>
<dbReference type="FunCoup" id="L0PDX2">
    <property type="interactions" value="110"/>
</dbReference>
<organism evidence="11">
    <name type="scientific">Pneumocystis jirovecii</name>
    <name type="common">Human pneumocystis pneumonia agent</name>
    <dbReference type="NCBI Taxonomy" id="42068"/>
    <lineage>
        <taxon>Eukaryota</taxon>
        <taxon>Fungi</taxon>
        <taxon>Dikarya</taxon>
        <taxon>Ascomycota</taxon>
        <taxon>Taphrinomycotina</taxon>
        <taxon>Pneumocystomycetes</taxon>
        <taxon>Pneumocystaceae</taxon>
        <taxon>Pneumocystis</taxon>
    </lineage>
</organism>
<feature type="domain" description="CMP/dCMP-type deaminase" evidence="9">
    <location>
        <begin position="2"/>
        <end position="114"/>
    </location>
</feature>
<dbReference type="InterPro" id="IPR002125">
    <property type="entry name" value="CMP_dCMP_dom"/>
</dbReference>
<dbReference type="CDD" id="cd01285">
    <property type="entry name" value="nucleoside_deaminase"/>
    <property type="match status" value="1"/>
</dbReference>
<keyword evidence="6" id="KW-0378">Hydrolase</keyword>
<evidence type="ECO:0000256" key="2">
    <source>
        <dbReference type="ARBA" id="ARBA00010669"/>
    </source>
</evidence>
<dbReference type="InParanoid" id="L0PDX2"/>
<keyword evidence="4" id="KW-0819">tRNA processing</keyword>
<gene>
    <name evidence="10" type="ORF">PNEJI1_000819</name>
</gene>
<dbReference type="FunFam" id="3.40.140.10:FF:000039">
    <property type="entry name" value="tRNA-specific adenosine deaminase"/>
    <property type="match status" value="1"/>
</dbReference>
<dbReference type="PROSITE" id="PS51747">
    <property type="entry name" value="CYT_DCMP_DEAMINASES_2"/>
    <property type="match status" value="1"/>
</dbReference>
<evidence type="ECO:0000256" key="5">
    <source>
        <dbReference type="ARBA" id="ARBA00022723"/>
    </source>
</evidence>
<dbReference type="GO" id="GO:0052717">
    <property type="term" value="F:tRNA-specific adenosine-34 deaminase activity"/>
    <property type="evidence" value="ECO:0007669"/>
    <property type="project" value="UniProtKB-EC"/>
</dbReference>
<dbReference type="GO" id="GO:0046872">
    <property type="term" value="F:metal ion binding"/>
    <property type="evidence" value="ECO:0007669"/>
    <property type="project" value="UniProtKB-KW"/>
</dbReference>
<evidence type="ECO:0000313" key="10">
    <source>
        <dbReference type="EMBL" id="CCJ30558.1"/>
    </source>
</evidence>
<protein>
    <recommendedName>
        <fullName evidence="3">tRNA(adenine(34)) deaminase</fullName>
        <ecNumber evidence="3">3.5.4.33</ecNumber>
    </recommendedName>
</protein>
<dbReference type="GO" id="GO:0052718">
    <property type="term" value="C:tRNA-specific adenosine-34 deaminase complex"/>
    <property type="evidence" value="ECO:0007669"/>
    <property type="project" value="UniProtKB-ARBA"/>
</dbReference>
<comment type="caution">
    <text evidence="10">The sequence shown here is derived from an EMBL/GenBank/DDBJ whole genome shotgun (WGS) entry which is preliminary data.</text>
</comment>
<dbReference type="Proteomes" id="UP000010422">
    <property type="component" value="Unassembled WGS sequence"/>
</dbReference>
<evidence type="ECO:0000256" key="1">
    <source>
        <dbReference type="ARBA" id="ARBA00001947"/>
    </source>
</evidence>
<reference evidence="10 11" key="1">
    <citation type="journal article" date="2012" name="MBio">
        <title>De novo assembly of the Pneumocystis jirovecii genome from a single bronchoalveolar lavage fluid specimen from a patient.</title>
        <authorList>
            <person name="Cisse O.H."/>
            <person name="Pagni M."/>
            <person name="Hauser P.M."/>
        </authorList>
    </citation>
    <scope>NUCLEOTIDE SEQUENCE [LARGE SCALE GENOMIC DNA]</scope>
    <source>
        <strain evidence="10 11">SE8</strain>
    </source>
</reference>
<dbReference type="EC" id="3.5.4.33" evidence="3"/>